<reference evidence="3 4" key="1">
    <citation type="submission" date="2022-03" db="EMBL/GenBank/DDBJ databases">
        <title>Draft genome sequence of Furfurilactobacillus curtus JCM 31185.</title>
        <authorList>
            <person name="Suzuki S."/>
            <person name="Endo A."/>
            <person name="Kajikawa A."/>
        </authorList>
    </citation>
    <scope>NUCLEOTIDE SEQUENCE [LARGE SCALE GENOMIC DNA]</scope>
    <source>
        <strain evidence="3 4">JCM 31185</strain>
    </source>
</reference>
<accession>A0ABQ5JLV7</accession>
<keyword evidence="4" id="KW-1185">Reference proteome</keyword>
<evidence type="ECO:0000313" key="4">
    <source>
        <dbReference type="Proteomes" id="UP001628078"/>
    </source>
</evidence>
<proteinExistence type="inferred from homology"/>
<evidence type="ECO:0000313" key="3">
    <source>
        <dbReference type="EMBL" id="GKT05477.1"/>
    </source>
</evidence>
<evidence type="ECO:0000256" key="1">
    <source>
        <dbReference type="ARBA" id="ARBA00038283"/>
    </source>
</evidence>
<evidence type="ECO:0000259" key="2">
    <source>
        <dbReference type="Pfam" id="PF01051"/>
    </source>
</evidence>
<dbReference type="Pfam" id="PF01051">
    <property type="entry name" value="Rep3_N"/>
    <property type="match status" value="1"/>
</dbReference>
<dbReference type="InterPro" id="IPR000525">
    <property type="entry name" value="Initiator_Rep_WH1"/>
</dbReference>
<organism evidence="3 4">
    <name type="scientific">Furfurilactobacillus curtus</name>
    <dbReference type="NCBI Taxonomy" id="1746200"/>
    <lineage>
        <taxon>Bacteria</taxon>
        <taxon>Bacillati</taxon>
        <taxon>Bacillota</taxon>
        <taxon>Bacilli</taxon>
        <taxon>Lactobacillales</taxon>
        <taxon>Lactobacillaceae</taxon>
        <taxon>Furfurilactobacillus</taxon>
    </lineage>
</organism>
<comment type="caution">
    <text evidence="3">The sequence shown here is derived from an EMBL/GenBank/DDBJ whole genome shotgun (WGS) entry which is preliminary data.</text>
</comment>
<name>A0ABQ5JLV7_9LACO</name>
<dbReference type="Proteomes" id="UP001628078">
    <property type="component" value="Unassembled WGS sequence"/>
</dbReference>
<dbReference type="EMBL" id="BQXO01000002">
    <property type="protein sequence ID" value="GKT05477.1"/>
    <property type="molecule type" value="Genomic_DNA"/>
</dbReference>
<sequence length="120" mass="13714">MANNDMHIEGVAFANLSKNELNLFFAILTRMHHLRTTSVVFNYDELQWLTGGTTTDFNQLLTTVIDHISQTSTTYDLGDGPVKHDFFSKIGLVNDQQIVSVQLNPDFEFLVQIDEAHWKK</sequence>
<gene>
    <name evidence="3" type="ORF">JCM31185_07660</name>
</gene>
<dbReference type="RefSeq" id="WP_407882753.1">
    <property type="nucleotide sequence ID" value="NZ_BQXO01000002.1"/>
</dbReference>
<feature type="domain" description="Initiator Rep protein WH1" evidence="2">
    <location>
        <begin position="14"/>
        <end position="109"/>
    </location>
</feature>
<comment type="similarity">
    <text evidence="1">Belongs to the initiator RepB protein family.</text>
</comment>
<protein>
    <recommendedName>
        <fullName evidence="2">Initiator Rep protein WH1 domain-containing protein</fullName>
    </recommendedName>
</protein>